<dbReference type="InterPro" id="IPR027417">
    <property type="entry name" value="P-loop_NTPase"/>
</dbReference>
<dbReference type="Proteomes" id="UP001179363">
    <property type="component" value="Unassembled WGS sequence"/>
</dbReference>
<proteinExistence type="predicted"/>
<evidence type="ECO:0000259" key="1">
    <source>
        <dbReference type="Pfam" id="PF19263"/>
    </source>
</evidence>
<feature type="domain" description="NrS-1 polymerase-like helicase" evidence="1">
    <location>
        <begin position="130"/>
        <end position="229"/>
    </location>
</feature>
<sequence length="405" mass="48157">MQNNYLRIGSDYYKIVDMPTVNNGKIKRLIRWSRQTIIDDLGKDELNSIPKYDGFTVIPSHENYKKEVANFYNKYSSLSHSIPPRNSNIADIQSTMNFLEHIFGEQIEVGLDYLGILWHKPAQILPILCLVSEERNTGKTTFLNWLKLLFEDNMTINKNEDLRSRFNSDWTTKLIIGIDEVLLDRRDDTERLKNLSTTKDFKTESKGKDKVESSFFGKFILCSNNETNFILIDELEIRFWIRKISPLHNVDPNLSSKLENEIPWFVNYLSRREIKHPKKTRMWFTKDQIYTEALNNLIKGTKFNNEKELILILDEMFEDYEVNELKFTLGDLQEVFEKSKVRISRNQLNNILYERWKLEPKKNSSYNLYHKSYDPMSKNWVVESSNRKGRYFLFEKEKIQSMLKC</sequence>
<gene>
    <name evidence="2" type="ORF">L1I30_05140</name>
</gene>
<reference evidence="2" key="1">
    <citation type="submission" date="2022-01" db="EMBL/GenBank/DDBJ databases">
        <title>Gillisia lutea sp. nov., isolated from marine plastic residues from the Malvarosa beach (Valencia, Spain).</title>
        <authorList>
            <person name="Vidal-Verdu A."/>
            <person name="Molina-Menor E."/>
            <person name="Satari L."/>
            <person name="Pascual J."/>
            <person name="Pereto J."/>
            <person name="Porcar M."/>
        </authorList>
    </citation>
    <scope>NUCLEOTIDE SEQUENCE</scope>
    <source>
        <strain evidence="2">M10.2A</strain>
    </source>
</reference>
<dbReference type="InterPro" id="IPR045455">
    <property type="entry name" value="NrS-1_pol-like_helicase"/>
</dbReference>
<dbReference type="Pfam" id="PF19263">
    <property type="entry name" value="DUF5906"/>
    <property type="match status" value="1"/>
</dbReference>
<keyword evidence="3" id="KW-1185">Reference proteome</keyword>
<accession>A0ABS9EH14</accession>
<evidence type="ECO:0000313" key="3">
    <source>
        <dbReference type="Proteomes" id="UP001179363"/>
    </source>
</evidence>
<dbReference type="RefSeq" id="WP_236133191.1">
    <property type="nucleotide sequence ID" value="NZ_JAKGTH010000007.1"/>
</dbReference>
<evidence type="ECO:0000313" key="2">
    <source>
        <dbReference type="EMBL" id="MCF4101040.1"/>
    </source>
</evidence>
<dbReference type="Gene3D" id="3.40.50.300">
    <property type="entry name" value="P-loop containing nucleotide triphosphate hydrolases"/>
    <property type="match status" value="1"/>
</dbReference>
<organism evidence="2 3">
    <name type="scientific">Gillisia lutea</name>
    <dbReference type="NCBI Taxonomy" id="2909668"/>
    <lineage>
        <taxon>Bacteria</taxon>
        <taxon>Pseudomonadati</taxon>
        <taxon>Bacteroidota</taxon>
        <taxon>Flavobacteriia</taxon>
        <taxon>Flavobacteriales</taxon>
        <taxon>Flavobacteriaceae</taxon>
        <taxon>Gillisia</taxon>
    </lineage>
</organism>
<name>A0ABS9EH14_9FLAO</name>
<protein>
    <submittedName>
        <fullName evidence="2">DUF5906 domain-containing protein</fullName>
    </submittedName>
</protein>
<comment type="caution">
    <text evidence="2">The sequence shown here is derived from an EMBL/GenBank/DDBJ whole genome shotgun (WGS) entry which is preliminary data.</text>
</comment>
<dbReference type="EMBL" id="JAKGTH010000007">
    <property type="protein sequence ID" value="MCF4101040.1"/>
    <property type="molecule type" value="Genomic_DNA"/>
</dbReference>